<dbReference type="InterPro" id="IPR001296">
    <property type="entry name" value="Glyco_trans_1"/>
</dbReference>
<reference evidence="2" key="1">
    <citation type="journal article" date="2015" name="Nature">
        <title>Complex archaea that bridge the gap between prokaryotes and eukaryotes.</title>
        <authorList>
            <person name="Spang A."/>
            <person name="Saw J.H."/>
            <person name="Jorgensen S.L."/>
            <person name="Zaremba-Niedzwiedzka K."/>
            <person name="Martijn J."/>
            <person name="Lind A.E."/>
            <person name="van Eijk R."/>
            <person name="Schleper C."/>
            <person name="Guy L."/>
            <person name="Ettema T.J."/>
        </authorList>
    </citation>
    <scope>NUCLEOTIDE SEQUENCE</scope>
</reference>
<dbReference type="CDD" id="cd03801">
    <property type="entry name" value="GT4_PimA-like"/>
    <property type="match status" value="1"/>
</dbReference>
<organism evidence="2">
    <name type="scientific">marine sediment metagenome</name>
    <dbReference type="NCBI Taxonomy" id="412755"/>
    <lineage>
        <taxon>unclassified sequences</taxon>
        <taxon>metagenomes</taxon>
        <taxon>ecological metagenomes</taxon>
    </lineage>
</organism>
<evidence type="ECO:0000259" key="1">
    <source>
        <dbReference type="Pfam" id="PF00534"/>
    </source>
</evidence>
<proteinExistence type="predicted"/>
<protein>
    <recommendedName>
        <fullName evidence="1">Glycosyl transferase family 1 domain-containing protein</fullName>
    </recommendedName>
</protein>
<accession>A0A0F9LY10</accession>
<dbReference type="PANTHER" id="PTHR46401:SF8">
    <property type="entry name" value="BLL6006 PROTEIN"/>
    <property type="match status" value="1"/>
</dbReference>
<sequence>MSKQIKVGLMTTFYEFNSAYSLCSVVEAQLIALVKNGYDTVLFVHDNFEDDSKVPKEVEIRKIVPRFTLIDYSNFQEPAEQLEEQAKTAYEAFKKHTGDIDVIFEHDMIFQSWFLPYCLAIHRLAKESKIKWYHWIHSVPQGHTDAKYPHNMRFTLPENSKLVYLNNYHLVRAAETYNIFPKDVKIVYNALDPRLFLNLHPLVHSLIDKYGLLEADFIQIYPLSTPRMVAGKGLHTVIDIMGKLKKQSRSVKLVVCNAHANDRREKQLIAETQSYASQQGLSANEVIFTSLEDTSYELGVPREVVSQLFQLSNLFIFPSSSENCSLILLEAMLSKCLLVLNNNVPSMREFGKENAIYFEFGSIDDSVEYSDKDKFNEDVAKIIISEFENNKALKAARDIRQNFNYQKIFETQILPLLHEQ</sequence>
<dbReference type="SUPFAM" id="SSF53756">
    <property type="entry name" value="UDP-Glycosyltransferase/glycogen phosphorylase"/>
    <property type="match status" value="1"/>
</dbReference>
<dbReference type="EMBL" id="LAZR01006452">
    <property type="protein sequence ID" value="KKM92021.1"/>
    <property type="molecule type" value="Genomic_DNA"/>
</dbReference>
<dbReference type="GO" id="GO:0016757">
    <property type="term" value="F:glycosyltransferase activity"/>
    <property type="evidence" value="ECO:0007669"/>
    <property type="project" value="InterPro"/>
</dbReference>
<gene>
    <name evidence="2" type="ORF">LCGC14_1222680</name>
</gene>
<evidence type="ECO:0000313" key="2">
    <source>
        <dbReference type="EMBL" id="KKM92021.1"/>
    </source>
</evidence>
<dbReference type="PANTHER" id="PTHR46401">
    <property type="entry name" value="GLYCOSYLTRANSFERASE WBBK-RELATED"/>
    <property type="match status" value="1"/>
</dbReference>
<dbReference type="AlphaFoldDB" id="A0A0F9LY10"/>
<dbReference type="Pfam" id="PF00534">
    <property type="entry name" value="Glycos_transf_1"/>
    <property type="match status" value="1"/>
</dbReference>
<name>A0A0F9LY10_9ZZZZ</name>
<comment type="caution">
    <text evidence="2">The sequence shown here is derived from an EMBL/GenBank/DDBJ whole genome shotgun (WGS) entry which is preliminary data.</text>
</comment>
<feature type="domain" description="Glycosyl transferase family 1" evidence="1">
    <location>
        <begin position="223"/>
        <end position="371"/>
    </location>
</feature>
<dbReference type="Gene3D" id="3.40.50.2000">
    <property type="entry name" value="Glycogen Phosphorylase B"/>
    <property type="match status" value="2"/>
</dbReference>